<organism evidence="2 3">
    <name type="scientific">Salisediminibacterium halotolerans</name>
    <dbReference type="NCBI Taxonomy" id="517425"/>
    <lineage>
        <taxon>Bacteria</taxon>
        <taxon>Bacillati</taxon>
        <taxon>Bacillota</taxon>
        <taxon>Bacilli</taxon>
        <taxon>Bacillales</taxon>
        <taxon>Bacillaceae</taxon>
        <taxon>Salisediminibacterium</taxon>
    </lineage>
</organism>
<dbReference type="InterPro" id="IPR052716">
    <property type="entry name" value="MOSC_domain"/>
</dbReference>
<dbReference type="EMBL" id="FOGV01000005">
    <property type="protein sequence ID" value="SER75415.1"/>
    <property type="molecule type" value="Genomic_DNA"/>
</dbReference>
<proteinExistence type="predicted"/>
<dbReference type="RefSeq" id="WP_093072232.1">
    <property type="nucleotide sequence ID" value="NZ_FOGV01000005.1"/>
</dbReference>
<dbReference type="Pfam" id="PF03473">
    <property type="entry name" value="MOSC"/>
    <property type="match status" value="1"/>
</dbReference>
<dbReference type="STRING" id="1464123.SAMN05444126_10570"/>
<dbReference type="GO" id="GO:0003824">
    <property type="term" value="F:catalytic activity"/>
    <property type="evidence" value="ECO:0007669"/>
    <property type="project" value="InterPro"/>
</dbReference>
<dbReference type="Proteomes" id="UP000199318">
    <property type="component" value="Unassembled WGS sequence"/>
</dbReference>
<dbReference type="GO" id="GO:0030151">
    <property type="term" value="F:molybdenum ion binding"/>
    <property type="evidence" value="ECO:0007669"/>
    <property type="project" value="InterPro"/>
</dbReference>
<dbReference type="PANTHER" id="PTHR36930:SF1">
    <property type="entry name" value="MOSC DOMAIN-CONTAINING PROTEIN"/>
    <property type="match status" value="1"/>
</dbReference>
<feature type="domain" description="MOSC" evidence="1">
    <location>
        <begin position="19"/>
        <end position="144"/>
    </location>
</feature>
<dbReference type="PROSITE" id="PS51340">
    <property type="entry name" value="MOSC"/>
    <property type="match status" value="1"/>
</dbReference>
<keyword evidence="3" id="KW-1185">Reference proteome</keyword>
<dbReference type="AlphaFoldDB" id="A0A1H9RSI8"/>
<evidence type="ECO:0000313" key="3">
    <source>
        <dbReference type="Proteomes" id="UP000199318"/>
    </source>
</evidence>
<gene>
    <name evidence="2" type="ORF">SAMN05444126_10570</name>
</gene>
<dbReference type="SUPFAM" id="SSF50800">
    <property type="entry name" value="PK beta-barrel domain-like"/>
    <property type="match status" value="1"/>
</dbReference>
<reference evidence="3" key="1">
    <citation type="submission" date="2016-10" db="EMBL/GenBank/DDBJ databases">
        <authorList>
            <person name="de Groot N.N."/>
        </authorList>
    </citation>
    <scope>NUCLEOTIDE SEQUENCE [LARGE SCALE GENOMIC DNA]</scope>
    <source>
        <strain evidence="3">10nlg</strain>
    </source>
</reference>
<protein>
    <recommendedName>
        <fullName evidence="1">MOSC domain-containing protein</fullName>
    </recommendedName>
</protein>
<dbReference type="InterPro" id="IPR005302">
    <property type="entry name" value="MoCF_Sase_C"/>
</dbReference>
<name>A0A1H9RSI8_9BACI</name>
<dbReference type="OrthoDB" id="1550913at2"/>
<dbReference type="PANTHER" id="PTHR36930">
    <property type="entry name" value="METAL-SULFUR CLUSTER BIOSYNTHESIS PROTEINS YUAD-RELATED"/>
    <property type="match status" value="1"/>
</dbReference>
<sequence>MSGKVAGLWVKRMKRGPMDAVKSAEFLADQGIVHNADQRGKRQVTVIEQEVWQDLMDRFGSRLPPETRRANLMTENVSLQGKRGQILRLGEVQIKLLGETKPCERMDEALPGLKQAMVDYERGGLYGVILNSGTVHIHDTATFEEGSR</sequence>
<evidence type="ECO:0000313" key="2">
    <source>
        <dbReference type="EMBL" id="SER75415.1"/>
    </source>
</evidence>
<dbReference type="Gene3D" id="2.40.33.20">
    <property type="entry name" value="PK beta-barrel domain-like"/>
    <property type="match status" value="1"/>
</dbReference>
<comment type="caution">
    <text evidence="2">The sequence shown here is derived from an EMBL/GenBank/DDBJ whole genome shotgun (WGS) entry which is preliminary data.</text>
</comment>
<dbReference type="InterPro" id="IPR011037">
    <property type="entry name" value="Pyrv_Knase-like_insert_dom_sf"/>
</dbReference>
<dbReference type="GO" id="GO:0030170">
    <property type="term" value="F:pyridoxal phosphate binding"/>
    <property type="evidence" value="ECO:0007669"/>
    <property type="project" value="InterPro"/>
</dbReference>
<accession>A0A1H9RSI8</accession>
<evidence type="ECO:0000259" key="1">
    <source>
        <dbReference type="PROSITE" id="PS51340"/>
    </source>
</evidence>